<dbReference type="GO" id="GO:0006281">
    <property type="term" value="P:DNA repair"/>
    <property type="evidence" value="ECO:0007669"/>
    <property type="project" value="TreeGrafter"/>
</dbReference>
<dbReference type="GO" id="GO:0008094">
    <property type="term" value="F:ATP-dependent activity, acting on DNA"/>
    <property type="evidence" value="ECO:0007669"/>
    <property type="project" value="TreeGrafter"/>
</dbReference>
<dbReference type="OrthoDB" id="448448at2759"/>
<feature type="domain" description="Helicase C-terminal" evidence="6">
    <location>
        <begin position="440"/>
        <end position="587"/>
    </location>
</feature>
<sequence>MSAFQLFLASLENDGGQKESQRYTTNVTPSSASKASKSVRLSNAPQNLKHEVVTPPIGANISREFVLATPKKPKSSNAANKKIGGSVLGSSFTLFKHQAMDLEWLLAREKAGQRGSILAHEMGLGKTVTSIALIKTTLQETKAADLKKSPEVRFKTSGPVKAPPRRPKTTLVVVPSVSLREQWMREIGKFGDGLTAKVHDGHMNALMDTDVIITTHQRIERRMSKDPVFLARWSRVILDESHRIVGLGAWYKACMALQKLQGLCLTGTPFVNKLSDIQPQLRFLDITNERGPAAESTAFAVRGKCGYFSKVSAHAVADLLGDCARYRRKEDVIQLPNLEIKTVHVRQTQGEKMIHDWARSSIRDFDFGWLRARQACDHPLLLMGVLGQIIEEQGLDADVTSGAVDMYGRGLGPDPEVLPLNLQPFARLFGHAYVSSKIRAVIDIITGVPEGQKVLVFCCFRDTMDLLEVQMKKLKIDVGQFHGELSTKQRMEVLDSFADNVRMKVLLMSINAGGVGLNITVANHVILVNPWWNSCKEVQAISRCHRFGQDKTVFVYNVITQDSVETDVIKCQEEKKDIIEYVLDLIALPPIL</sequence>
<evidence type="ECO:0000256" key="1">
    <source>
        <dbReference type="ARBA" id="ARBA00022741"/>
    </source>
</evidence>
<dbReference type="InterPro" id="IPR000330">
    <property type="entry name" value="SNF2_N"/>
</dbReference>
<dbReference type="Pfam" id="PF00271">
    <property type="entry name" value="Helicase_C"/>
    <property type="match status" value="1"/>
</dbReference>
<dbReference type="PROSITE" id="PS51192">
    <property type="entry name" value="HELICASE_ATP_BIND_1"/>
    <property type="match status" value="1"/>
</dbReference>
<proteinExistence type="predicted"/>
<dbReference type="PANTHER" id="PTHR45626">
    <property type="entry name" value="TRANSCRIPTION TERMINATION FACTOR 2-RELATED"/>
    <property type="match status" value="1"/>
</dbReference>
<gene>
    <name evidence="7" type="ORF">F5147DRAFT_296026</name>
</gene>
<dbReference type="CDD" id="cd18008">
    <property type="entry name" value="DEXDc_SHPRH-like"/>
    <property type="match status" value="1"/>
</dbReference>
<dbReference type="SMART" id="SM00487">
    <property type="entry name" value="DEXDc"/>
    <property type="match status" value="1"/>
</dbReference>
<dbReference type="SUPFAM" id="SSF52540">
    <property type="entry name" value="P-loop containing nucleoside triphosphate hydrolases"/>
    <property type="match status" value="2"/>
</dbReference>
<dbReference type="PROSITE" id="PS51194">
    <property type="entry name" value="HELICASE_CTER"/>
    <property type="match status" value="1"/>
</dbReference>
<dbReference type="CDD" id="cd18793">
    <property type="entry name" value="SF2_C_SNF"/>
    <property type="match status" value="1"/>
</dbReference>
<keyword evidence="1" id="KW-0547">Nucleotide-binding</keyword>
<dbReference type="Proteomes" id="UP000823399">
    <property type="component" value="Unassembled WGS sequence"/>
</dbReference>
<dbReference type="InterPro" id="IPR027417">
    <property type="entry name" value="P-loop_NTPase"/>
</dbReference>
<evidence type="ECO:0000256" key="4">
    <source>
        <dbReference type="SAM" id="MobiDB-lite"/>
    </source>
</evidence>
<evidence type="ECO:0000313" key="8">
    <source>
        <dbReference type="Proteomes" id="UP000823399"/>
    </source>
</evidence>
<name>A0A9P7F289_9AGAM</name>
<dbReference type="InterPro" id="IPR049730">
    <property type="entry name" value="SNF2/RAD54-like_C"/>
</dbReference>
<dbReference type="EMBL" id="JABBWM010000049">
    <property type="protein sequence ID" value="KAG2101815.1"/>
    <property type="molecule type" value="Genomic_DNA"/>
</dbReference>
<dbReference type="GeneID" id="64691342"/>
<evidence type="ECO:0000259" key="5">
    <source>
        <dbReference type="PROSITE" id="PS51192"/>
    </source>
</evidence>
<dbReference type="InterPro" id="IPR050628">
    <property type="entry name" value="SNF2_RAD54_helicase_TF"/>
</dbReference>
<keyword evidence="8" id="KW-1185">Reference proteome</keyword>
<keyword evidence="3" id="KW-0067">ATP-binding</keyword>
<dbReference type="InterPro" id="IPR001650">
    <property type="entry name" value="Helicase_C-like"/>
</dbReference>
<dbReference type="Pfam" id="PF00176">
    <property type="entry name" value="SNF2-rel_dom"/>
    <property type="match status" value="1"/>
</dbReference>
<dbReference type="GO" id="GO:0016787">
    <property type="term" value="F:hydrolase activity"/>
    <property type="evidence" value="ECO:0007669"/>
    <property type="project" value="UniProtKB-KW"/>
</dbReference>
<dbReference type="InterPro" id="IPR038718">
    <property type="entry name" value="SNF2-like_sf"/>
</dbReference>
<dbReference type="Gene3D" id="3.40.50.300">
    <property type="entry name" value="P-loop containing nucleotide triphosphate hydrolases"/>
    <property type="match status" value="1"/>
</dbReference>
<dbReference type="InterPro" id="IPR014001">
    <property type="entry name" value="Helicase_ATP-bd"/>
</dbReference>
<accession>A0A9P7F289</accession>
<evidence type="ECO:0000256" key="3">
    <source>
        <dbReference type="ARBA" id="ARBA00022840"/>
    </source>
</evidence>
<feature type="compositionally biased region" description="Polar residues" evidence="4">
    <location>
        <begin position="22"/>
        <end position="41"/>
    </location>
</feature>
<dbReference type="GO" id="GO:0005634">
    <property type="term" value="C:nucleus"/>
    <property type="evidence" value="ECO:0007669"/>
    <property type="project" value="TreeGrafter"/>
</dbReference>
<dbReference type="AlphaFoldDB" id="A0A9P7F289"/>
<dbReference type="RefSeq" id="XP_041289980.1">
    <property type="nucleotide sequence ID" value="XM_041429083.1"/>
</dbReference>
<evidence type="ECO:0000259" key="6">
    <source>
        <dbReference type="PROSITE" id="PS51194"/>
    </source>
</evidence>
<comment type="caution">
    <text evidence="7">The sequence shown here is derived from an EMBL/GenBank/DDBJ whole genome shotgun (WGS) entry which is preliminary data.</text>
</comment>
<dbReference type="GO" id="GO:0005524">
    <property type="term" value="F:ATP binding"/>
    <property type="evidence" value="ECO:0007669"/>
    <property type="project" value="UniProtKB-KW"/>
</dbReference>
<protein>
    <submittedName>
        <fullName evidence="7">P-loop containing nucleoside triphosphate hydrolase protein</fullName>
    </submittedName>
</protein>
<evidence type="ECO:0000313" key="7">
    <source>
        <dbReference type="EMBL" id="KAG2101815.1"/>
    </source>
</evidence>
<feature type="domain" description="Helicase ATP-binding" evidence="5">
    <location>
        <begin position="107"/>
        <end position="287"/>
    </location>
</feature>
<feature type="region of interest" description="Disordered" evidence="4">
    <location>
        <begin position="15"/>
        <end position="41"/>
    </location>
</feature>
<dbReference type="PANTHER" id="PTHR45626:SF26">
    <property type="entry name" value="FAMILY HELICASE, PUTATIVE (AFU_ORTHOLOGUE AFUA_2G09120)-RELATED"/>
    <property type="match status" value="1"/>
</dbReference>
<evidence type="ECO:0000256" key="2">
    <source>
        <dbReference type="ARBA" id="ARBA00022801"/>
    </source>
</evidence>
<keyword evidence="2 7" id="KW-0378">Hydrolase</keyword>
<organism evidence="7 8">
    <name type="scientific">Suillus discolor</name>
    <dbReference type="NCBI Taxonomy" id="1912936"/>
    <lineage>
        <taxon>Eukaryota</taxon>
        <taxon>Fungi</taxon>
        <taxon>Dikarya</taxon>
        <taxon>Basidiomycota</taxon>
        <taxon>Agaricomycotina</taxon>
        <taxon>Agaricomycetes</taxon>
        <taxon>Agaricomycetidae</taxon>
        <taxon>Boletales</taxon>
        <taxon>Suillineae</taxon>
        <taxon>Suillaceae</taxon>
        <taxon>Suillus</taxon>
    </lineage>
</organism>
<dbReference type="SMART" id="SM00490">
    <property type="entry name" value="HELICc"/>
    <property type="match status" value="1"/>
</dbReference>
<reference evidence="7" key="1">
    <citation type="journal article" date="2020" name="New Phytol.">
        <title>Comparative genomics reveals dynamic genome evolution in host specialist ectomycorrhizal fungi.</title>
        <authorList>
            <person name="Lofgren L.A."/>
            <person name="Nguyen N.H."/>
            <person name="Vilgalys R."/>
            <person name="Ruytinx J."/>
            <person name="Liao H.L."/>
            <person name="Branco S."/>
            <person name="Kuo A."/>
            <person name="LaButti K."/>
            <person name="Lipzen A."/>
            <person name="Andreopoulos W."/>
            <person name="Pangilinan J."/>
            <person name="Riley R."/>
            <person name="Hundley H."/>
            <person name="Na H."/>
            <person name="Barry K."/>
            <person name="Grigoriev I.V."/>
            <person name="Stajich J.E."/>
            <person name="Kennedy P.G."/>
        </authorList>
    </citation>
    <scope>NUCLEOTIDE SEQUENCE</scope>
    <source>
        <strain evidence="7">FC423</strain>
    </source>
</reference>
<dbReference type="Gene3D" id="3.40.50.10810">
    <property type="entry name" value="Tandem AAA-ATPase domain"/>
    <property type="match status" value="1"/>
</dbReference>